<gene>
    <name evidence="1" type="ORF">L1049_009590</name>
</gene>
<accession>A0AAP0N8P0</accession>
<dbReference type="EMBL" id="JBBPBK010000016">
    <property type="protein sequence ID" value="KAK9267170.1"/>
    <property type="molecule type" value="Genomic_DNA"/>
</dbReference>
<evidence type="ECO:0008006" key="3">
    <source>
        <dbReference type="Google" id="ProtNLM"/>
    </source>
</evidence>
<dbReference type="AlphaFoldDB" id="A0AAP0N8P0"/>
<dbReference type="PANTHER" id="PTHR37243:SF2">
    <property type="entry name" value="NEGATIVE REGULATOR OF SYSTEMIC ACQUIRED RESISTANCE SNI1"/>
    <property type="match status" value="1"/>
</dbReference>
<evidence type="ECO:0000313" key="2">
    <source>
        <dbReference type="Proteomes" id="UP001415857"/>
    </source>
</evidence>
<dbReference type="GO" id="GO:0030915">
    <property type="term" value="C:Smc5-Smc6 complex"/>
    <property type="evidence" value="ECO:0007669"/>
    <property type="project" value="InterPro"/>
</dbReference>
<dbReference type="GO" id="GO:0006974">
    <property type="term" value="P:DNA damage response"/>
    <property type="evidence" value="ECO:0007669"/>
    <property type="project" value="InterPro"/>
</dbReference>
<dbReference type="GO" id="GO:0045892">
    <property type="term" value="P:negative regulation of DNA-templated transcription"/>
    <property type="evidence" value="ECO:0007669"/>
    <property type="project" value="InterPro"/>
</dbReference>
<dbReference type="InterPro" id="IPR034561">
    <property type="entry name" value="SNI1"/>
</dbReference>
<dbReference type="GO" id="GO:0000976">
    <property type="term" value="F:transcription cis-regulatory region binding"/>
    <property type="evidence" value="ECO:0007669"/>
    <property type="project" value="TreeGrafter"/>
</dbReference>
<comment type="caution">
    <text evidence="1">The sequence shown here is derived from an EMBL/GenBank/DDBJ whole genome shotgun (WGS) entry which is preliminary data.</text>
</comment>
<reference evidence="1 2" key="1">
    <citation type="journal article" date="2024" name="Plant J.">
        <title>Genome sequences and population genomics reveal climatic adaptation and genomic divergence between two closely related sweetgum species.</title>
        <authorList>
            <person name="Xu W.Q."/>
            <person name="Ren C.Q."/>
            <person name="Zhang X.Y."/>
            <person name="Comes H.P."/>
            <person name="Liu X.H."/>
            <person name="Li Y.G."/>
            <person name="Kettle C.J."/>
            <person name="Jalonen R."/>
            <person name="Gaisberger H."/>
            <person name="Ma Y.Z."/>
            <person name="Qiu Y.X."/>
        </authorList>
    </citation>
    <scope>NUCLEOTIDE SEQUENCE [LARGE SCALE GENOMIC DNA]</scope>
    <source>
        <strain evidence="1">Hangzhou</strain>
    </source>
</reference>
<dbReference type="GO" id="GO:0005634">
    <property type="term" value="C:nucleus"/>
    <property type="evidence" value="ECO:0007669"/>
    <property type="project" value="InterPro"/>
</dbReference>
<organism evidence="1 2">
    <name type="scientific">Liquidambar formosana</name>
    <name type="common">Formosan gum</name>
    <dbReference type="NCBI Taxonomy" id="63359"/>
    <lineage>
        <taxon>Eukaryota</taxon>
        <taxon>Viridiplantae</taxon>
        <taxon>Streptophyta</taxon>
        <taxon>Embryophyta</taxon>
        <taxon>Tracheophyta</taxon>
        <taxon>Spermatophyta</taxon>
        <taxon>Magnoliopsida</taxon>
        <taxon>eudicotyledons</taxon>
        <taxon>Gunneridae</taxon>
        <taxon>Pentapetalae</taxon>
        <taxon>Saxifragales</taxon>
        <taxon>Altingiaceae</taxon>
        <taxon>Liquidambar</taxon>
    </lineage>
</organism>
<keyword evidence="2" id="KW-1185">Reference proteome</keyword>
<name>A0AAP0N8P0_LIQFO</name>
<dbReference type="PANTHER" id="PTHR37243">
    <property type="entry name" value="NEGATIVE REGULATOR OF SYSTEMIC ACQUIRED RESISTANCE SNI1"/>
    <property type="match status" value="1"/>
</dbReference>
<dbReference type="GO" id="GO:0010113">
    <property type="term" value="P:negative regulation of systemic acquired resistance"/>
    <property type="evidence" value="ECO:0007669"/>
    <property type="project" value="TreeGrafter"/>
</dbReference>
<proteinExistence type="predicted"/>
<evidence type="ECO:0000313" key="1">
    <source>
        <dbReference type="EMBL" id="KAK9267170.1"/>
    </source>
</evidence>
<sequence length="493" mass="54694">MSPTSQGGVGVLAGNIYSHGDKLGFRCPSRIARKKKGSKMENPSRRRVSNRGIEENTLAILDATGVKDTQDDNDDRLAFLEAVRAASIVPEHGTPPTNKMLDAIFKILQSGKSVELIMASYQLLNEIDKHFPRVYLSDVGASNSSCSTPLEVVVVQEAWSPFVPGLDIASSEREAADRKFDGPIDSSGFHLLIQNLVQVTEETNFQALGLKSIGNMLLFQYLVNVLEGDFLPRNSVYRETMNWNLLRESLLNMLLGSRRTSYKGLIKDCLFIVSTLCHVHVGFVDDVRSSENFAAKPYKDSDTAVAVALLEVEKCTCTALQRLLVMIMELDMSKKKADMEGHTTRADGVRTPLVEIILDELTYNKDILSPFLQVVFNEPKWKLEIVLQYFWKYIAKPSVRTRRSNGSTDDATLDGVLKCFSNSTSTKSIIKKISTGVAQLLLAHAFQAYLSLSSQQHPVKSLADSEEVVRGSSLVEICKSVISAFNSLRRTDE</sequence>
<protein>
    <recommendedName>
        <fullName evidence="3">Negative regulator of systemic acquired resistance SNI1</fullName>
    </recommendedName>
</protein>
<dbReference type="Proteomes" id="UP001415857">
    <property type="component" value="Unassembled WGS sequence"/>
</dbReference>